<comment type="function">
    <text evidence="8">Involved in the cellular defense against the biological effects of O6-methylguanine (O6-MeG) and O4-methylthymine (O4-MeT) in DNA. Repairs the methylated nucleobase in DNA by stoichiometrically transferring the methyl group to a cysteine residue in the enzyme. This is a suicide reaction: the enzyme is irreversibly inactivated.</text>
</comment>
<reference evidence="11 12" key="1">
    <citation type="submission" date="2023-09" db="EMBL/GenBank/DDBJ databases">
        <authorList>
            <person name="Qi X."/>
        </authorList>
    </citation>
    <scope>NUCLEOTIDE SEQUENCE [LARGE SCALE GENOMIC DNA]</scope>
    <source>
        <strain evidence="11 12">S1-1</strain>
    </source>
</reference>
<dbReference type="NCBIfam" id="TIGR00589">
    <property type="entry name" value="ogt"/>
    <property type="match status" value="1"/>
</dbReference>
<comment type="similarity">
    <text evidence="8">Belongs to the MGMT family.</text>
</comment>
<evidence type="ECO:0000259" key="9">
    <source>
        <dbReference type="Pfam" id="PF01035"/>
    </source>
</evidence>
<dbReference type="Pfam" id="PF01035">
    <property type="entry name" value="DNA_binding_1"/>
    <property type="match status" value="1"/>
</dbReference>
<keyword evidence="6 8" id="KW-0234">DNA repair</keyword>
<dbReference type="EC" id="2.1.1.63" evidence="8"/>
<comment type="catalytic activity">
    <reaction evidence="1 8">
        <text>a 4-O-methyl-thymidine in DNA + L-cysteinyl-[protein] = a thymidine in DNA + S-methyl-L-cysteinyl-[protein]</text>
        <dbReference type="Rhea" id="RHEA:53428"/>
        <dbReference type="Rhea" id="RHEA-COMP:10131"/>
        <dbReference type="Rhea" id="RHEA-COMP:10132"/>
        <dbReference type="Rhea" id="RHEA-COMP:13555"/>
        <dbReference type="Rhea" id="RHEA-COMP:13556"/>
        <dbReference type="ChEBI" id="CHEBI:29950"/>
        <dbReference type="ChEBI" id="CHEBI:82612"/>
        <dbReference type="ChEBI" id="CHEBI:137386"/>
        <dbReference type="ChEBI" id="CHEBI:137387"/>
        <dbReference type="EC" id="2.1.1.63"/>
    </reaction>
</comment>
<dbReference type="SUPFAM" id="SSF53155">
    <property type="entry name" value="Methylated DNA-protein cysteine methyltransferase domain"/>
    <property type="match status" value="1"/>
</dbReference>
<evidence type="ECO:0000256" key="4">
    <source>
        <dbReference type="ARBA" id="ARBA00022679"/>
    </source>
</evidence>
<dbReference type="HAMAP" id="MF_00772">
    <property type="entry name" value="OGT"/>
    <property type="match status" value="1"/>
</dbReference>
<dbReference type="SUPFAM" id="SSF46767">
    <property type="entry name" value="Methylated DNA-protein cysteine methyltransferase, C-terminal domain"/>
    <property type="match status" value="1"/>
</dbReference>
<dbReference type="PROSITE" id="PS00374">
    <property type="entry name" value="MGMT"/>
    <property type="match status" value="1"/>
</dbReference>
<comment type="miscellaneous">
    <text evidence="8">This enzyme catalyzes only one turnover and therefore is not strictly catalytic. According to one definition, an enzyme is a biocatalyst that acts repeatedly and over many reaction cycles.</text>
</comment>
<dbReference type="GO" id="GO:0032259">
    <property type="term" value="P:methylation"/>
    <property type="evidence" value="ECO:0007669"/>
    <property type="project" value="UniProtKB-KW"/>
</dbReference>
<feature type="domain" description="Methylguanine DNA methyltransferase ribonuclease-like" evidence="10">
    <location>
        <begin position="4"/>
        <end position="76"/>
    </location>
</feature>
<dbReference type="InterPro" id="IPR036217">
    <property type="entry name" value="MethylDNA_cys_MeTrfase_DNAb"/>
</dbReference>
<evidence type="ECO:0000256" key="6">
    <source>
        <dbReference type="ARBA" id="ARBA00023204"/>
    </source>
</evidence>
<evidence type="ECO:0000256" key="5">
    <source>
        <dbReference type="ARBA" id="ARBA00022763"/>
    </source>
</evidence>
<dbReference type="PANTHER" id="PTHR10815">
    <property type="entry name" value="METHYLATED-DNA--PROTEIN-CYSTEINE METHYLTRANSFERASE"/>
    <property type="match status" value="1"/>
</dbReference>
<evidence type="ECO:0000256" key="3">
    <source>
        <dbReference type="ARBA" id="ARBA00022603"/>
    </source>
</evidence>
<accession>A0ABZ0GQP0</accession>
<evidence type="ECO:0000259" key="10">
    <source>
        <dbReference type="Pfam" id="PF02870"/>
    </source>
</evidence>
<organism evidence="11 12">
    <name type="scientific">Thalassotalea fonticola</name>
    <dbReference type="NCBI Taxonomy" id="3065649"/>
    <lineage>
        <taxon>Bacteria</taxon>
        <taxon>Pseudomonadati</taxon>
        <taxon>Pseudomonadota</taxon>
        <taxon>Gammaproteobacteria</taxon>
        <taxon>Alteromonadales</taxon>
        <taxon>Colwelliaceae</taxon>
        <taxon>Thalassotalea</taxon>
    </lineage>
</organism>
<dbReference type="RefSeq" id="WP_348396494.1">
    <property type="nucleotide sequence ID" value="NZ_CP136600.1"/>
</dbReference>
<evidence type="ECO:0000313" key="12">
    <source>
        <dbReference type="Proteomes" id="UP001301442"/>
    </source>
</evidence>
<evidence type="ECO:0000313" key="11">
    <source>
        <dbReference type="EMBL" id="WOH37716.1"/>
    </source>
</evidence>
<feature type="domain" description="Methylated-DNA-[protein]-cysteine S-methyltransferase DNA binding" evidence="9">
    <location>
        <begin position="81"/>
        <end position="161"/>
    </location>
</feature>
<protein>
    <recommendedName>
        <fullName evidence="8">Methylated-DNA--protein-cysteine methyltransferase</fullName>
        <ecNumber evidence="8">2.1.1.63</ecNumber>
    </recommendedName>
    <alternativeName>
        <fullName evidence="8">6-O-methylguanine-DNA methyltransferase</fullName>
        <shortName evidence="8">MGMT</shortName>
    </alternativeName>
    <alternativeName>
        <fullName evidence="8">O-6-methylguanine-DNA-alkyltransferase</fullName>
    </alternativeName>
</protein>
<dbReference type="InterPro" id="IPR036631">
    <property type="entry name" value="MGMT_N_sf"/>
</dbReference>
<feature type="active site" description="Nucleophile; methyl group acceptor" evidence="8">
    <location>
        <position position="132"/>
    </location>
</feature>
<dbReference type="InterPro" id="IPR001497">
    <property type="entry name" value="MethylDNA_cys_MeTrfase_AS"/>
</dbReference>
<gene>
    <name evidence="11" type="ORF">RI844_00290</name>
</gene>
<dbReference type="InterPro" id="IPR023546">
    <property type="entry name" value="MGMT"/>
</dbReference>
<proteinExistence type="inferred from homology"/>
<keyword evidence="2 8" id="KW-0963">Cytoplasm</keyword>
<keyword evidence="3 8" id="KW-0489">Methyltransferase</keyword>
<comment type="catalytic activity">
    <reaction evidence="7 8">
        <text>a 6-O-methyl-2'-deoxyguanosine in DNA + L-cysteinyl-[protein] = S-methyl-L-cysteinyl-[protein] + a 2'-deoxyguanosine in DNA</text>
        <dbReference type="Rhea" id="RHEA:24000"/>
        <dbReference type="Rhea" id="RHEA-COMP:10131"/>
        <dbReference type="Rhea" id="RHEA-COMP:10132"/>
        <dbReference type="Rhea" id="RHEA-COMP:11367"/>
        <dbReference type="Rhea" id="RHEA-COMP:11368"/>
        <dbReference type="ChEBI" id="CHEBI:29950"/>
        <dbReference type="ChEBI" id="CHEBI:82612"/>
        <dbReference type="ChEBI" id="CHEBI:85445"/>
        <dbReference type="ChEBI" id="CHEBI:85448"/>
        <dbReference type="EC" id="2.1.1.63"/>
    </reaction>
</comment>
<dbReference type="InterPro" id="IPR008332">
    <property type="entry name" value="MethylG_MeTrfase_N"/>
</dbReference>
<sequence>MKNYYDILSTEFGDIAIVANESGVVEVAFQQGKVAVDINSEYQLADKNSPRHLAEAKQQLTEYFAGSRQDFDLPLAQQGTAFQSKVWHELTNIKFGKTINYGQLANRINNPKAVRAVGTANGANKIAIIVPCHRVIGSDKKLTGYAGGMGIKAKLLMLEGAHFKV</sequence>
<keyword evidence="4 8" id="KW-0808">Transferase</keyword>
<dbReference type="InterPro" id="IPR036388">
    <property type="entry name" value="WH-like_DNA-bd_sf"/>
</dbReference>
<name>A0ABZ0GQP0_9GAMM</name>
<dbReference type="GO" id="GO:0003908">
    <property type="term" value="F:methylated-DNA-[protein]-cysteine S-methyltransferase activity"/>
    <property type="evidence" value="ECO:0007669"/>
    <property type="project" value="UniProtKB-EC"/>
</dbReference>
<dbReference type="EMBL" id="CP136600">
    <property type="protein sequence ID" value="WOH37716.1"/>
    <property type="molecule type" value="Genomic_DNA"/>
</dbReference>
<dbReference type="PANTHER" id="PTHR10815:SF13">
    <property type="entry name" value="METHYLATED-DNA--PROTEIN-CYSTEINE METHYLTRANSFERASE"/>
    <property type="match status" value="1"/>
</dbReference>
<dbReference type="Gene3D" id="1.10.10.10">
    <property type="entry name" value="Winged helix-like DNA-binding domain superfamily/Winged helix DNA-binding domain"/>
    <property type="match status" value="1"/>
</dbReference>
<comment type="subcellular location">
    <subcellularLocation>
        <location evidence="8">Cytoplasm</location>
    </subcellularLocation>
</comment>
<keyword evidence="5 8" id="KW-0227">DNA damage</keyword>
<evidence type="ECO:0000256" key="7">
    <source>
        <dbReference type="ARBA" id="ARBA00049348"/>
    </source>
</evidence>
<dbReference type="CDD" id="cd06445">
    <property type="entry name" value="ATase"/>
    <property type="match status" value="1"/>
</dbReference>
<keyword evidence="12" id="KW-1185">Reference proteome</keyword>
<dbReference type="Pfam" id="PF02870">
    <property type="entry name" value="Methyltransf_1N"/>
    <property type="match status" value="1"/>
</dbReference>
<evidence type="ECO:0000256" key="2">
    <source>
        <dbReference type="ARBA" id="ARBA00022490"/>
    </source>
</evidence>
<evidence type="ECO:0000256" key="8">
    <source>
        <dbReference type="HAMAP-Rule" id="MF_00772"/>
    </source>
</evidence>
<dbReference type="Gene3D" id="3.30.160.70">
    <property type="entry name" value="Methylated DNA-protein cysteine methyltransferase domain"/>
    <property type="match status" value="1"/>
</dbReference>
<dbReference type="InterPro" id="IPR014048">
    <property type="entry name" value="MethylDNA_cys_MeTrfase_DNA-bd"/>
</dbReference>
<evidence type="ECO:0000256" key="1">
    <source>
        <dbReference type="ARBA" id="ARBA00001286"/>
    </source>
</evidence>
<dbReference type="Proteomes" id="UP001301442">
    <property type="component" value="Chromosome"/>
</dbReference>